<feature type="compositionally biased region" description="Basic and acidic residues" evidence="1">
    <location>
        <begin position="222"/>
        <end position="238"/>
    </location>
</feature>
<feature type="compositionally biased region" description="Polar residues" evidence="1">
    <location>
        <begin position="150"/>
        <end position="165"/>
    </location>
</feature>
<feature type="compositionally biased region" description="Polar residues" evidence="1">
    <location>
        <begin position="172"/>
        <end position="184"/>
    </location>
</feature>
<feature type="region of interest" description="Disordered" evidence="1">
    <location>
        <begin position="1"/>
        <end position="42"/>
    </location>
</feature>
<proteinExistence type="predicted"/>
<feature type="compositionally biased region" description="Polar residues" evidence="1">
    <location>
        <begin position="22"/>
        <end position="36"/>
    </location>
</feature>
<feature type="compositionally biased region" description="Basic and acidic residues" evidence="1">
    <location>
        <begin position="1"/>
        <end position="12"/>
    </location>
</feature>
<feature type="region of interest" description="Disordered" evidence="1">
    <location>
        <begin position="56"/>
        <end position="254"/>
    </location>
</feature>
<dbReference type="EMBL" id="RXGB01035606">
    <property type="protein sequence ID" value="TMW80905.1"/>
    <property type="molecule type" value="Genomic_DNA"/>
</dbReference>
<evidence type="ECO:0000256" key="1">
    <source>
        <dbReference type="SAM" id="MobiDB-lite"/>
    </source>
</evidence>
<feature type="compositionally biased region" description="Polar residues" evidence="1">
    <location>
        <begin position="239"/>
        <end position="254"/>
    </location>
</feature>
<evidence type="ECO:0000313" key="2">
    <source>
        <dbReference type="EMBL" id="TMW80905.1"/>
    </source>
</evidence>
<feature type="compositionally biased region" description="Polar residues" evidence="1">
    <location>
        <begin position="113"/>
        <end position="123"/>
    </location>
</feature>
<protein>
    <submittedName>
        <fullName evidence="2">Uncharacterized protein</fullName>
    </submittedName>
</protein>
<name>A0A6N2AFG9_SOLCI</name>
<feature type="non-terminal residue" evidence="2">
    <location>
        <position position="338"/>
    </location>
</feature>
<organism evidence="2">
    <name type="scientific">Solanum chilense</name>
    <name type="common">Tomato</name>
    <name type="synonym">Lycopersicon chilense</name>
    <dbReference type="NCBI Taxonomy" id="4083"/>
    <lineage>
        <taxon>Eukaryota</taxon>
        <taxon>Viridiplantae</taxon>
        <taxon>Streptophyta</taxon>
        <taxon>Embryophyta</taxon>
        <taxon>Tracheophyta</taxon>
        <taxon>Spermatophyta</taxon>
        <taxon>Magnoliopsida</taxon>
        <taxon>eudicotyledons</taxon>
        <taxon>Gunneridae</taxon>
        <taxon>Pentapetalae</taxon>
        <taxon>asterids</taxon>
        <taxon>lamiids</taxon>
        <taxon>Solanales</taxon>
        <taxon>Solanaceae</taxon>
        <taxon>Solanoideae</taxon>
        <taxon>Solaneae</taxon>
        <taxon>Solanum</taxon>
        <taxon>Solanum subgen. Lycopersicon</taxon>
    </lineage>
</organism>
<gene>
    <name evidence="2" type="ORF">EJD97_013865</name>
</gene>
<comment type="caution">
    <text evidence="2">The sequence shown here is derived from an EMBL/GenBank/DDBJ whole genome shotgun (WGS) entry which is preliminary data.</text>
</comment>
<sequence length="338" mass="38069">MVGNPSDDRFRPPDPLLGGEKSQINEATEGASSTSSHLREEAIQVEMVEAELDEFRHNSEIRRNISETIGEIPRRDSQREGGRSESQATESARSSSIQVRSNDNRQGIGIGESPSTIDSNIQQREQEKRDRIDSRHEGELVESRYEVYQHLQQSAIPNTRNPSSQDEVHPSQRLTITIPRTQGSKEAIQFSRNKEMGESSRGLTPIPEQFQGNPSSNAIHSSDNRLKENDRTGKETGRNQEYNANFPKITSNYDRNVNRTMPEKIDHPIGNSNSFPKKNQTPEPAPYTIIQTYADRLRYNQSKKGVSIKLSEPEITTKQGLPAVLYVKDEVVKDLAST</sequence>
<feature type="compositionally biased region" description="Polar residues" evidence="1">
    <location>
        <begin position="210"/>
        <end position="221"/>
    </location>
</feature>
<feature type="compositionally biased region" description="Basic and acidic residues" evidence="1">
    <location>
        <begin position="72"/>
        <end position="83"/>
    </location>
</feature>
<reference evidence="2" key="1">
    <citation type="submission" date="2019-05" db="EMBL/GenBank/DDBJ databases">
        <title>The de novo reference genome and transcriptome assemblies of the wild tomato species Solanum chilense.</title>
        <authorList>
            <person name="Stam R."/>
            <person name="Nosenko T."/>
            <person name="Hoerger A.C."/>
            <person name="Stephan W."/>
            <person name="Seidel M.A."/>
            <person name="Kuhn J.M.M."/>
            <person name="Haberer G."/>
            <person name="Tellier A."/>
        </authorList>
    </citation>
    <scope>NUCLEOTIDE SEQUENCE</scope>
    <source>
        <tissue evidence="2">Mature leaves</tissue>
    </source>
</reference>
<feature type="compositionally biased region" description="Polar residues" evidence="1">
    <location>
        <begin position="84"/>
        <end position="105"/>
    </location>
</feature>
<feature type="compositionally biased region" description="Basic and acidic residues" evidence="1">
    <location>
        <begin position="124"/>
        <end position="147"/>
    </location>
</feature>
<dbReference type="AlphaFoldDB" id="A0A6N2AFG9"/>
<feature type="compositionally biased region" description="Basic and acidic residues" evidence="1">
    <location>
        <begin position="56"/>
        <end position="65"/>
    </location>
</feature>
<accession>A0A6N2AFG9</accession>